<evidence type="ECO:0000313" key="3">
    <source>
        <dbReference type="Proteomes" id="UP001634394"/>
    </source>
</evidence>
<comment type="caution">
    <text evidence="2">The sequence shown here is derived from an EMBL/GenBank/DDBJ whole genome shotgun (WGS) entry which is preliminary data.</text>
</comment>
<reference evidence="2 3" key="1">
    <citation type="submission" date="2024-11" db="EMBL/GenBank/DDBJ databases">
        <title>Chromosome-level genome assembly of the freshwater bivalve Anodonta woodiana.</title>
        <authorList>
            <person name="Chen X."/>
        </authorList>
    </citation>
    <scope>NUCLEOTIDE SEQUENCE [LARGE SCALE GENOMIC DNA]</scope>
    <source>
        <strain evidence="2">MN2024</strain>
        <tissue evidence="2">Gills</tissue>
    </source>
</reference>
<feature type="compositionally biased region" description="Polar residues" evidence="1">
    <location>
        <begin position="377"/>
        <end position="389"/>
    </location>
</feature>
<dbReference type="AlphaFoldDB" id="A0ABD3XA37"/>
<proteinExistence type="predicted"/>
<accession>A0ABD3XA37</accession>
<feature type="region of interest" description="Disordered" evidence="1">
    <location>
        <begin position="330"/>
        <end position="422"/>
    </location>
</feature>
<feature type="region of interest" description="Disordered" evidence="1">
    <location>
        <begin position="261"/>
        <end position="284"/>
    </location>
</feature>
<keyword evidence="3" id="KW-1185">Reference proteome</keyword>
<organism evidence="2 3">
    <name type="scientific">Sinanodonta woodiana</name>
    <name type="common">Chinese pond mussel</name>
    <name type="synonym">Anodonta woodiana</name>
    <dbReference type="NCBI Taxonomy" id="1069815"/>
    <lineage>
        <taxon>Eukaryota</taxon>
        <taxon>Metazoa</taxon>
        <taxon>Spiralia</taxon>
        <taxon>Lophotrochozoa</taxon>
        <taxon>Mollusca</taxon>
        <taxon>Bivalvia</taxon>
        <taxon>Autobranchia</taxon>
        <taxon>Heteroconchia</taxon>
        <taxon>Palaeoheterodonta</taxon>
        <taxon>Unionida</taxon>
        <taxon>Unionoidea</taxon>
        <taxon>Unionidae</taxon>
        <taxon>Unioninae</taxon>
        <taxon>Sinanodonta</taxon>
    </lineage>
</organism>
<feature type="compositionally biased region" description="Polar residues" evidence="1">
    <location>
        <begin position="337"/>
        <end position="353"/>
    </location>
</feature>
<evidence type="ECO:0000313" key="2">
    <source>
        <dbReference type="EMBL" id="KAL3882481.1"/>
    </source>
</evidence>
<dbReference type="Proteomes" id="UP001634394">
    <property type="component" value="Unassembled WGS sequence"/>
</dbReference>
<dbReference type="EMBL" id="JBJQND010000003">
    <property type="protein sequence ID" value="KAL3882481.1"/>
    <property type="molecule type" value="Genomic_DNA"/>
</dbReference>
<feature type="non-terminal residue" evidence="2">
    <location>
        <position position="422"/>
    </location>
</feature>
<name>A0ABD3XA37_SINWO</name>
<evidence type="ECO:0000256" key="1">
    <source>
        <dbReference type="SAM" id="MobiDB-lite"/>
    </source>
</evidence>
<gene>
    <name evidence="2" type="ORF">ACJMK2_028818</name>
</gene>
<protein>
    <submittedName>
        <fullName evidence="2">Uncharacterized protein</fullName>
    </submittedName>
</protein>
<sequence length="422" mass="47715">MSQLLKCLEGAIYRRLIHETDLRDLWRLVQRDVENECKEDQSMFSPLSASSEHLKEKISHEIAILKSRLKKRQAVLDVLRYCWSIRDSLIQDGSKKSSLANCLLDSSLGIHSVPLQRRNRITYFTSPMDKAHFSLNFDASSSTTSGVIEQRRLGQRFGKVHKHDIISYQYQNCENDSPTFHSDECNTTDHDSSLNPGHIDSDDRDITVEMENINESCDLEGAKLRRRSYTAAIDNETRSVEEVHIARSRSFSFQSAVEGSKIIPTETHSEPSGSSGGTAGDYHTSENYRSLLTNITENSWCGPRFSSTPLPQHKPCGKFVYFHPQTFEHNSHEKYSSDPSQSKTSIGNSLHDTSQGKEEIDFSSSLSSVRDKKHGKNSSAHTDVNNTSGIGFHQKEITRQTTVSFKDFPDDEEDLQECGLDQ</sequence>